<keyword evidence="2" id="KW-1133">Transmembrane helix</keyword>
<feature type="transmembrane region" description="Helical" evidence="2">
    <location>
        <begin position="214"/>
        <end position="233"/>
    </location>
</feature>
<evidence type="ECO:0000256" key="2">
    <source>
        <dbReference type="SAM" id="Phobius"/>
    </source>
</evidence>
<dbReference type="GO" id="GO:0008233">
    <property type="term" value="F:peptidase activity"/>
    <property type="evidence" value="ECO:0007669"/>
    <property type="project" value="InterPro"/>
</dbReference>
<feature type="compositionally biased region" description="Low complexity" evidence="1">
    <location>
        <begin position="646"/>
        <end position="656"/>
    </location>
</feature>
<proteinExistence type="predicted"/>
<dbReference type="PRINTS" id="PR01217">
    <property type="entry name" value="PRICHEXTENSN"/>
</dbReference>
<keyword evidence="2" id="KW-0472">Membrane</keyword>
<feature type="region of interest" description="Disordered" evidence="1">
    <location>
        <begin position="14"/>
        <end position="33"/>
    </location>
</feature>
<protein>
    <recommendedName>
        <fullName evidence="5">Membrane proteinase PrsW, cleaves anti-sigma factor RsiW, M82 family</fullName>
    </recommendedName>
</protein>
<dbReference type="InterPro" id="IPR026898">
    <property type="entry name" value="PrsW"/>
</dbReference>
<feature type="compositionally biased region" description="Pro residues" evidence="1">
    <location>
        <begin position="610"/>
        <end position="631"/>
    </location>
</feature>
<dbReference type="Proteomes" id="UP000652013">
    <property type="component" value="Unassembled WGS sequence"/>
</dbReference>
<keyword evidence="4" id="KW-1185">Reference proteome</keyword>
<feature type="transmembrane region" description="Helical" evidence="2">
    <location>
        <begin position="100"/>
        <end position="120"/>
    </location>
</feature>
<feature type="compositionally biased region" description="Pro residues" evidence="1">
    <location>
        <begin position="531"/>
        <end position="550"/>
    </location>
</feature>
<sequence>MVARLAGMADVSTGAVALDDPPPTAPAPPPPGPARRVPWKRILTLVGVIGFIAVCAIGMLVYLGYNIGVQALLIGLAAAILPVPVLVSCFLWLDRYEPEPVLLLALAFCWGAFVSTAASLGVNTAMSAVFQSWDLPDSLVAVLVAPFIEELTKALGPILLLIFRRREWSGITDGIVYCGLSAVGFAMVENVLYLGGHGYAAGAEQYGPATGAQAVFAIFIVRILFTGFAHPLFTSMAGIGLGISARSNNRAVRVFAPIAGLLVAMMLHGTWNLMPTLALAVENNFILLYGYIGVMVPIFLGMVGFAIGLRGWEGRLTERVLPRYAAAGWLSPPEVAALGSLGRRHAARRWARRVAGDAGLRAMRNFQFSATQLTLLRDGMTRGLHDRPKDAARAEAEEHRLLTELAAYRAVYTGRDPQTPQAFWDGTAYRLTLPDGTAHETPAPPEPVVPVPVILAPPAPAWQPPALHGPSPFGPGPVPPGYGPPPGAGPYGVPPVAGPPPGAAVGPYGPPAAAGPYGPPPPGMAPYGSPPVGPYGPPHGPGPYGPPPGPGAYGPPAGPGAYGPPPGPGPYGPPPGSGSYGPPPGMPSYGPPPGAGPYGPPPVEVHGRPPALPPTAHPGQPNPWARPPGPDGPDRPQAAPPPPGTTPAAGTAAEPAPEQPPTPYVRPAADQD</sequence>
<keyword evidence="2" id="KW-0812">Transmembrane</keyword>
<feature type="compositionally biased region" description="Pro residues" evidence="1">
    <location>
        <begin position="556"/>
        <end position="603"/>
    </location>
</feature>
<name>A0A8J3Y6C1_9ACTN</name>
<feature type="transmembrane region" description="Helical" evidence="2">
    <location>
        <begin position="71"/>
        <end position="93"/>
    </location>
</feature>
<organism evidence="3 4">
    <name type="scientific">Spirilliplanes yamanashiensis</name>
    <dbReference type="NCBI Taxonomy" id="42233"/>
    <lineage>
        <taxon>Bacteria</taxon>
        <taxon>Bacillati</taxon>
        <taxon>Actinomycetota</taxon>
        <taxon>Actinomycetes</taxon>
        <taxon>Micromonosporales</taxon>
        <taxon>Micromonosporaceae</taxon>
        <taxon>Spirilliplanes</taxon>
    </lineage>
</organism>
<feature type="compositionally biased region" description="Pro residues" evidence="1">
    <location>
        <begin position="20"/>
        <end position="33"/>
    </location>
</feature>
<evidence type="ECO:0008006" key="5">
    <source>
        <dbReference type="Google" id="ProtNLM"/>
    </source>
</evidence>
<dbReference type="PANTHER" id="PTHR36844">
    <property type="entry name" value="PROTEASE PRSW"/>
    <property type="match status" value="1"/>
</dbReference>
<reference evidence="3" key="1">
    <citation type="submission" date="2021-01" db="EMBL/GenBank/DDBJ databases">
        <title>Whole genome shotgun sequence of Spirilliplanes yamanashiensis NBRC 15828.</title>
        <authorList>
            <person name="Komaki H."/>
            <person name="Tamura T."/>
        </authorList>
    </citation>
    <scope>NUCLEOTIDE SEQUENCE</scope>
    <source>
        <strain evidence="3">NBRC 15828</strain>
    </source>
</reference>
<dbReference type="PANTHER" id="PTHR36844:SF1">
    <property type="entry name" value="PROTEASE PRSW"/>
    <property type="match status" value="1"/>
</dbReference>
<feature type="transmembrane region" description="Helical" evidence="2">
    <location>
        <begin position="140"/>
        <end position="163"/>
    </location>
</feature>
<gene>
    <name evidence="3" type="ORF">Sya03_14770</name>
</gene>
<dbReference type="EMBL" id="BOOY01000008">
    <property type="protein sequence ID" value="GIJ02125.1"/>
    <property type="molecule type" value="Genomic_DNA"/>
</dbReference>
<comment type="caution">
    <text evidence="3">The sequence shown here is derived from an EMBL/GenBank/DDBJ whole genome shotgun (WGS) entry which is preliminary data.</text>
</comment>
<feature type="region of interest" description="Disordered" evidence="1">
    <location>
        <begin position="531"/>
        <end position="672"/>
    </location>
</feature>
<feature type="transmembrane region" description="Helical" evidence="2">
    <location>
        <begin position="175"/>
        <end position="194"/>
    </location>
</feature>
<accession>A0A8J3Y6C1</accession>
<dbReference type="AlphaFoldDB" id="A0A8J3Y6C1"/>
<feature type="transmembrane region" description="Helical" evidence="2">
    <location>
        <begin position="286"/>
        <end position="309"/>
    </location>
</feature>
<evidence type="ECO:0000313" key="3">
    <source>
        <dbReference type="EMBL" id="GIJ02125.1"/>
    </source>
</evidence>
<feature type="transmembrane region" description="Helical" evidence="2">
    <location>
        <begin position="254"/>
        <end position="274"/>
    </location>
</feature>
<evidence type="ECO:0000256" key="1">
    <source>
        <dbReference type="SAM" id="MobiDB-lite"/>
    </source>
</evidence>
<dbReference type="Pfam" id="PF13367">
    <property type="entry name" value="PrsW-protease"/>
    <property type="match status" value="1"/>
</dbReference>
<feature type="transmembrane region" description="Helical" evidence="2">
    <location>
        <begin position="42"/>
        <end position="65"/>
    </location>
</feature>
<evidence type="ECO:0000313" key="4">
    <source>
        <dbReference type="Proteomes" id="UP000652013"/>
    </source>
</evidence>